<dbReference type="EMBL" id="JANBVO010000012">
    <property type="protein sequence ID" value="KAJ9148452.1"/>
    <property type="molecule type" value="Genomic_DNA"/>
</dbReference>
<reference evidence="1" key="1">
    <citation type="submission" date="2022-07" db="EMBL/GenBank/DDBJ databases">
        <title>Fungi with potential for degradation of polypropylene.</title>
        <authorList>
            <person name="Gostincar C."/>
        </authorList>
    </citation>
    <scope>NUCLEOTIDE SEQUENCE</scope>
    <source>
        <strain evidence="1">EXF-13308</strain>
    </source>
</reference>
<name>A0AA38RGX7_9PEZI</name>
<accession>A0AA38RGX7</accession>
<evidence type="ECO:0000313" key="1">
    <source>
        <dbReference type="EMBL" id="KAJ9148452.1"/>
    </source>
</evidence>
<keyword evidence="2" id="KW-1185">Reference proteome</keyword>
<proteinExistence type="predicted"/>
<evidence type="ECO:0000313" key="2">
    <source>
        <dbReference type="Proteomes" id="UP001174694"/>
    </source>
</evidence>
<dbReference type="AlphaFoldDB" id="A0AA38RGX7"/>
<sequence>MGKASNAIIKFIIEIPDEKLVNISEPNPAYTLWKTLDFRLDVQNRTSGDPTFYNIQVQVNKGTSISTLKKMDQKSKKNGTSVAKALVPTDGSWDAAAVREALLKGRIV</sequence>
<gene>
    <name evidence="1" type="ORF">NKR23_g4933</name>
</gene>
<protein>
    <submittedName>
        <fullName evidence="1">Uncharacterized protein</fullName>
    </submittedName>
</protein>
<dbReference type="Proteomes" id="UP001174694">
    <property type="component" value="Unassembled WGS sequence"/>
</dbReference>
<organism evidence="1 2">
    <name type="scientific">Pleurostoma richardsiae</name>
    <dbReference type="NCBI Taxonomy" id="41990"/>
    <lineage>
        <taxon>Eukaryota</taxon>
        <taxon>Fungi</taxon>
        <taxon>Dikarya</taxon>
        <taxon>Ascomycota</taxon>
        <taxon>Pezizomycotina</taxon>
        <taxon>Sordariomycetes</taxon>
        <taxon>Sordariomycetidae</taxon>
        <taxon>Calosphaeriales</taxon>
        <taxon>Pleurostomataceae</taxon>
        <taxon>Pleurostoma</taxon>
    </lineage>
</organism>
<comment type="caution">
    <text evidence="1">The sequence shown here is derived from an EMBL/GenBank/DDBJ whole genome shotgun (WGS) entry which is preliminary data.</text>
</comment>